<dbReference type="Proteomes" id="UP000501802">
    <property type="component" value="Chromosome"/>
</dbReference>
<keyword evidence="2" id="KW-1185">Reference proteome</keyword>
<evidence type="ECO:0008006" key="3">
    <source>
        <dbReference type="Google" id="ProtNLM"/>
    </source>
</evidence>
<proteinExistence type="predicted"/>
<accession>A0A6G9ALX1</accession>
<dbReference type="AlphaFoldDB" id="A0A6G9ALX1"/>
<evidence type="ECO:0000313" key="1">
    <source>
        <dbReference type="EMBL" id="QIP13285.1"/>
    </source>
</evidence>
<protein>
    <recommendedName>
        <fullName evidence="3">WYL domain-containing protein</fullName>
    </recommendedName>
</protein>
<name>A0A6G9ALX1_9BACT</name>
<dbReference type="KEGG" id="spib:G8759_11925"/>
<sequence>MTPQSQNHFLTIIGTAITDHRVIQIKHNSIWRTVEPYMAGLHKESQMPSLYGFCRDVIPTLYTDKDNRWQIFRFSDIEDIELTYYEFRPHLEYTGNYDRMQPVYMKLAPGIPAGR</sequence>
<reference evidence="1 2" key="1">
    <citation type="submission" date="2020-03" db="EMBL/GenBank/DDBJ databases">
        <authorList>
            <person name="Kim M.K."/>
        </authorList>
    </citation>
    <scope>NUCLEOTIDE SEQUENCE [LARGE SCALE GENOMIC DNA]</scope>
    <source>
        <strain evidence="1 2">BT328</strain>
    </source>
</reference>
<organism evidence="1 2">
    <name type="scientific">Spirosoma aureum</name>
    <dbReference type="NCBI Taxonomy" id="2692134"/>
    <lineage>
        <taxon>Bacteria</taxon>
        <taxon>Pseudomonadati</taxon>
        <taxon>Bacteroidota</taxon>
        <taxon>Cytophagia</taxon>
        <taxon>Cytophagales</taxon>
        <taxon>Cytophagaceae</taxon>
        <taxon>Spirosoma</taxon>
    </lineage>
</organism>
<dbReference type="RefSeq" id="WP_167208204.1">
    <property type="nucleotide sequence ID" value="NZ_CP050063.1"/>
</dbReference>
<gene>
    <name evidence="1" type="ORF">G8759_11925</name>
</gene>
<dbReference type="EMBL" id="CP050063">
    <property type="protein sequence ID" value="QIP13285.1"/>
    <property type="molecule type" value="Genomic_DNA"/>
</dbReference>
<evidence type="ECO:0000313" key="2">
    <source>
        <dbReference type="Proteomes" id="UP000501802"/>
    </source>
</evidence>